<dbReference type="Pfam" id="PF01724">
    <property type="entry name" value="DUF29"/>
    <property type="match status" value="1"/>
</dbReference>
<dbReference type="Gene3D" id="1.20.1220.20">
    <property type="entry name" value="Uncharcterised protein PF01724"/>
    <property type="match status" value="1"/>
</dbReference>
<dbReference type="InterPro" id="IPR002636">
    <property type="entry name" value="DUF29"/>
</dbReference>
<accession>A0A2P7TWV5</accession>
<reference evidence="1 2" key="1">
    <citation type="submission" date="2018-03" db="EMBL/GenBank/DDBJ databases">
        <title>Neisseria weixii sp. nov., isolated from the intestinal contents of Tibetan Plateau pika (Ochotona curzoniae) in Yushu, Qinghai Province, China.</title>
        <authorList>
            <person name="Gui Z."/>
        </authorList>
    </citation>
    <scope>NUCLEOTIDE SEQUENCE [LARGE SCALE GENOMIC DNA]</scope>
    <source>
        <strain evidence="1 2">ATCC 51483</strain>
    </source>
</reference>
<proteinExistence type="predicted"/>
<organism evidence="1 2">
    <name type="scientific">Neisseria iguanae</name>
    <dbReference type="NCBI Taxonomy" id="90242"/>
    <lineage>
        <taxon>Bacteria</taxon>
        <taxon>Pseudomonadati</taxon>
        <taxon>Pseudomonadota</taxon>
        <taxon>Betaproteobacteria</taxon>
        <taxon>Neisseriales</taxon>
        <taxon>Neisseriaceae</taxon>
        <taxon>Neisseria</taxon>
    </lineage>
</organism>
<keyword evidence="2" id="KW-1185">Reference proteome</keyword>
<dbReference type="EMBL" id="PXYY01000171">
    <property type="protein sequence ID" value="PSJ79191.1"/>
    <property type="molecule type" value="Genomic_DNA"/>
</dbReference>
<name>A0A2P7TWV5_9NEIS</name>
<evidence type="ECO:0000313" key="1">
    <source>
        <dbReference type="EMBL" id="PSJ79191.1"/>
    </source>
</evidence>
<protein>
    <submittedName>
        <fullName evidence="1">DUF29 domain-containing protein</fullName>
    </submittedName>
</protein>
<dbReference type="Proteomes" id="UP000241868">
    <property type="component" value="Unassembled WGS sequence"/>
</dbReference>
<comment type="caution">
    <text evidence="1">The sequence shown here is derived from an EMBL/GenBank/DDBJ whole genome shotgun (WGS) entry which is preliminary data.</text>
</comment>
<gene>
    <name evidence="1" type="ORF">C7N83_13780</name>
</gene>
<dbReference type="RefSeq" id="WP_106743282.1">
    <property type="nucleotide sequence ID" value="NZ_PXYY01000171.1"/>
</dbReference>
<evidence type="ECO:0000313" key="2">
    <source>
        <dbReference type="Proteomes" id="UP000241868"/>
    </source>
</evidence>
<dbReference type="AlphaFoldDB" id="A0A2P7TWV5"/>
<dbReference type="OrthoDB" id="425753at2"/>
<sequence length="145" mass="16532">MATSYETDFAKWAVEQANLLRAGVLDKIDLSNLAEEIESMGKSEHRELKSRMMVLVQHLLKWKFQPAYRGISWRRTIAEQRVQIALVLQDSPSLSNDMANLEWITAVWDKAVKLAAGETGISKKVFPAEPVWTTDEILNDDFLPE</sequence>
<dbReference type="PANTHER" id="PTHR34235">
    <property type="entry name" value="SLR1203 PROTEIN-RELATED"/>
    <property type="match status" value="1"/>
</dbReference>